<dbReference type="InterPro" id="IPR037401">
    <property type="entry name" value="SnoaL-like"/>
</dbReference>
<evidence type="ECO:0000313" key="2">
    <source>
        <dbReference type="EMBL" id="PZX46504.1"/>
    </source>
</evidence>
<dbReference type="SUPFAM" id="SSF54427">
    <property type="entry name" value="NTF2-like"/>
    <property type="match status" value="1"/>
</dbReference>
<protein>
    <submittedName>
        <fullName evidence="2">PhnB protein</fullName>
    </submittedName>
</protein>
<feature type="domain" description="SnoaL-like" evidence="1">
    <location>
        <begin position="13"/>
        <end position="134"/>
    </location>
</feature>
<keyword evidence="3" id="KW-1185">Reference proteome</keyword>
<dbReference type="OrthoDB" id="9812295at2"/>
<comment type="caution">
    <text evidence="2">The sequence shown here is derived from an EMBL/GenBank/DDBJ whole genome shotgun (WGS) entry which is preliminary data.</text>
</comment>
<dbReference type="Gene3D" id="3.10.450.50">
    <property type="match status" value="1"/>
</dbReference>
<sequence length="148" mass="17104">MSNEKFEIEIIKKLKEGLTQAIREKNVEATNNAFSDNCVMFLLAPPLSFKKNEDSSGDNDIEIWFSTWKNEIRLETKELVITCGNDIAFLHSLEHLTGTRTDNTETDTWFRETLCLKKINGKWKIIHQHQSFPMYMDGSEKSATDLKS</sequence>
<accession>A0A2W7QD09</accession>
<evidence type="ECO:0000259" key="1">
    <source>
        <dbReference type="Pfam" id="PF13474"/>
    </source>
</evidence>
<dbReference type="Proteomes" id="UP000248882">
    <property type="component" value="Unassembled WGS sequence"/>
</dbReference>
<name>A0A2W7QD09_9BACT</name>
<dbReference type="InterPro" id="IPR032710">
    <property type="entry name" value="NTF2-like_dom_sf"/>
</dbReference>
<organism evidence="2 3">
    <name type="scientific">Algoriphagus chordae</name>
    <dbReference type="NCBI Taxonomy" id="237019"/>
    <lineage>
        <taxon>Bacteria</taxon>
        <taxon>Pseudomonadati</taxon>
        <taxon>Bacteroidota</taxon>
        <taxon>Cytophagia</taxon>
        <taxon>Cytophagales</taxon>
        <taxon>Cyclobacteriaceae</taxon>
        <taxon>Algoriphagus</taxon>
    </lineage>
</organism>
<gene>
    <name evidence="2" type="ORF">LV85_04224</name>
</gene>
<evidence type="ECO:0000313" key="3">
    <source>
        <dbReference type="Proteomes" id="UP000248882"/>
    </source>
</evidence>
<proteinExistence type="predicted"/>
<dbReference type="RefSeq" id="WP_111323147.1">
    <property type="nucleotide sequence ID" value="NZ_QKZT01000030.1"/>
</dbReference>
<reference evidence="2 3" key="1">
    <citation type="submission" date="2018-06" db="EMBL/GenBank/DDBJ databases">
        <title>Genomic Encyclopedia of Archaeal and Bacterial Type Strains, Phase II (KMG-II): from individual species to whole genera.</title>
        <authorList>
            <person name="Goeker M."/>
        </authorList>
    </citation>
    <scope>NUCLEOTIDE SEQUENCE [LARGE SCALE GENOMIC DNA]</scope>
    <source>
        <strain evidence="2 3">DSM 19830</strain>
    </source>
</reference>
<dbReference type="EMBL" id="QKZT01000030">
    <property type="protein sequence ID" value="PZX46504.1"/>
    <property type="molecule type" value="Genomic_DNA"/>
</dbReference>
<dbReference type="AlphaFoldDB" id="A0A2W7QD09"/>
<dbReference type="Pfam" id="PF13474">
    <property type="entry name" value="SnoaL_3"/>
    <property type="match status" value="1"/>
</dbReference>